<keyword evidence="8" id="KW-1185">Reference proteome</keyword>
<dbReference type="GO" id="GO:0003735">
    <property type="term" value="F:structural constituent of ribosome"/>
    <property type="evidence" value="ECO:0007669"/>
    <property type="project" value="InterPro"/>
</dbReference>
<dbReference type="SUPFAM" id="SSF50193">
    <property type="entry name" value="Ribosomal protein L14"/>
    <property type="match status" value="1"/>
</dbReference>
<dbReference type="Pfam" id="PF00238">
    <property type="entry name" value="Ribosomal_L14"/>
    <property type="match status" value="1"/>
</dbReference>
<evidence type="ECO:0000256" key="1">
    <source>
        <dbReference type="ARBA" id="ARBA00010745"/>
    </source>
</evidence>
<dbReference type="PANTHER" id="PTHR11761">
    <property type="entry name" value="50S/60S RIBOSOMAL PROTEIN L14/L23"/>
    <property type="match status" value="1"/>
</dbReference>
<dbReference type="InterPro" id="IPR000218">
    <property type="entry name" value="Ribosomal_uL14"/>
</dbReference>
<evidence type="ECO:0000256" key="2">
    <source>
        <dbReference type="ARBA" id="ARBA00022980"/>
    </source>
</evidence>
<comment type="function">
    <text evidence="4">Component of the mitochondrial ribosome (mitoribosome), a dedicated translation machinery responsible for the synthesis of mitochondrial genome-encoded proteins, including at least some of the essential transmembrane subunits of the mitochondrial respiratory chain. The mitoribosomes are attached to the mitochondrial inner membrane and translation products are cotranslationally integrated into the membrane.</text>
</comment>
<dbReference type="InterPro" id="IPR036853">
    <property type="entry name" value="Ribosomal_uL14_sf"/>
</dbReference>
<dbReference type="OrthoDB" id="274765at2759"/>
<dbReference type="Proteomes" id="UP000054248">
    <property type="component" value="Unassembled WGS sequence"/>
</dbReference>
<accession>A0A0C3QXB6</accession>
<dbReference type="AlphaFoldDB" id="A0A0C3QXB6"/>
<dbReference type="HOGENOM" id="CLU_095071_2_0_1"/>
<keyword evidence="2 6" id="KW-0689">Ribosomal protein</keyword>
<dbReference type="STRING" id="1051891.A0A0C3QXB6"/>
<dbReference type="PROSITE" id="PS00049">
    <property type="entry name" value="RIBOSOMAL_L14"/>
    <property type="match status" value="1"/>
</dbReference>
<evidence type="ECO:0000256" key="3">
    <source>
        <dbReference type="ARBA" id="ARBA00023274"/>
    </source>
</evidence>
<dbReference type="Gene3D" id="2.40.150.20">
    <property type="entry name" value="Ribosomal protein L14"/>
    <property type="match status" value="1"/>
</dbReference>
<keyword evidence="3 6" id="KW-0687">Ribonucleoprotein</keyword>
<evidence type="ECO:0000256" key="4">
    <source>
        <dbReference type="ARBA" id="ARBA00037226"/>
    </source>
</evidence>
<comment type="similarity">
    <text evidence="1 6">Belongs to the universal ribosomal protein uL14 family.</text>
</comment>
<dbReference type="SMART" id="SM01374">
    <property type="entry name" value="Ribosomal_L14"/>
    <property type="match status" value="1"/>
</dbReference>
<organism evidence="7 8">
    <name type="scientific">Tulasnella calospora MUT 4182</name>
    <dbReference type="NCBI Taxonomy" id="1051891"/>
    <lineage>
        <taxon>Eukaryota</taxon>
        <taxon>Fungi</taxon>
        <taxon>Dikarya</taxon>
        <taxon>Basidiomycota</taxon>
        <taxon>Agaricomycotina</taxon>
        <taxon>Agaricomycetes</taxon>
        <taxon>Cantharellales</taxon>
        <taxon>Tulasnellaceae</taxon>
        <taxon>Tulasnella</taxon>
    </lineage>
</organism>
<dbReference type="EMBL" id="KN822947">
    <property type="protein sequence ID" value="KIO33679.1"/>
    <property type="molecule type" value="Genomic_DNA"/>
</dbReference>
<dbReference type="GO" id="GO:0006412">
    <property type="term" value="P:translation"/>
    <property type="evidence" value="ECO:0007669"/>
    <property type="project" value="InterPro"/>
</dbReference>
<dbReference type="InterPro" id="IPR019972">
    <property type="entry name" value="Ribosomal_uL14_CS"/>
</dbReference>
<dbReference type="HAMAP" id="MF_01367">
    <property type="entry name" value="Ribosomal_uL14"/>
    <property type="match status" value="1"/>
</dbReference>
<dbReference type="CDD" id="cd00337">
    <property type="entry name" value="Ribosomal_uL14"/>
    <property type="match status" value="1"/>
</dbReference>
<name>A0A0C3QXB6_9AGAM</name>
<protein>
    <recommendedName>
        <fullName evidence="5">Large ribosomal subunit protein uL14m</fullName>
    </recommendedName>
</protein>
<dbReference type="InterPro" id="IPR005745">
    <property type="entry name" value="Ribosomal_uL14_bac-type"/>
</dbReference>
<evidence type="ECO:0000313" key="7">
    <source>
        <dbReference type="EMBL" id="KIO33679.1"/>
    </source>
</evidence>
<evidence type="ECO:0000256" key="6">
    <source>
        <dbReference type="RuleBase" id="RU003949"/>
    </source>
</evidence>
<dbReference type="GO" id="GO:0005762">
    <property type="term" value="C:mitochondrial large ribosomal subunit"/>
    <property type="evidence" value="ECO:0007669"/>
    <property type="project" value="TreeGrafter"/>
</dbReference>
<reference evidence="7 8" key="1">
    <citation type="submission" date="2014-04" db="EMBL/GenBank/DDBJ databases">
        <authorList>
            <consortium name="DOE Joint Genome Institute"/>
            <person name="Kuo A."/>
            <person name="Girlanda M."/>
            <person name="Perotto S."/>
            <person name="Kohler A."/>
            <person name="Nagy L.G."/>
            <person name="Floudas D."/>
            <person name="Copeland A."/>
            <person name="Barry K.W."/>
            <person name="Cichocki N."/>
            <person name="Veneault-Fourrey C."/>
            <person name="LaButti K."/>
            <person name="Lindquist E.A."/>
            <person name="Lipzen A."/>
            <person name="Lundell T."/>
            <person name="Morin E."/>
            <person name="Murat C."/>
            <person name="Sun H."/>
            <person name="Tunlid A."/>
            <person name="Henrissat B."/>
            <person name="Grigoriev I.V."/>
            <person name="Hibbett D.S."/>
            <person name="Martin F."/>
            <person name="Nordberg H.P."/>
            <person name="Cantor M.N."/>
            <person name="Hua S.X."/>
        </authorList>
    </citation>
    <scope>NUCLEOTIDE SEQUENCE [LARGE SCALE GENOMIC DNA]</scope>
    <source>
        <strain evidence="7 8">MUT 4182</strain>
    </source>
</reference>
<gene>
    <name evidence="7" type="ORF">M407DRAFT_186946</name>
</gene>
<dbReference type="GO" id="GO:0070180">
    <property type="term" value="F:large ribosomal subunit rRNA binding"/>
    <property type="evidence" value="ECO:0007669"/>
    <property type="project" value="TreeGrafter"/>
</dbReference>
<sequence>MLGLKATMTIIDNSGALLAECVNVLKRKTGHGLATVGDEIVVVVQKARPVSAVASQSATALKIRRGDVRRAVVVRTKKEVIRPDGRKIRFDDNAAVLINTKKELLATRINGVVSADLRMKGWGKIASIAPKVM</sequence>
<evidence type="ECO:0000256" key="5">
    <source>
        <dbReference type="ARBA" id="ARBA00040118"/>
    </source>
</evidence>
<evidence type="ECO:0000313" key="8">
    <source>
        <dbReference type="Proteomes" id="UP000054248"/>
    </source>
</evidence>
<proteinExistence type="inferred from homology"/>
<dbReference type="NCBIfam" id="TIGR01067">
    <property type="entry name" value="rplN_bact"/>
    <property type="match status" value="1"/>
</dbReference>
<dbReference type="FunFam" id="2.40.150.20:FF:000005">
    <property type="entry name" value="50S ribosomal protein L14"/>
    <property type="match status" value="1"/>
</dbReference>
<dbReference type="PANTHER" id="PTHR11761:SF3">
    <property type="entry name" value="LARGE RIBOSOMAL SUBUNIT PROTEIN UL14M"/>
    <property type="match status" value="1"/>
</dbReference>
<reference evidence="8" key="2">
    <citation type="submission" date="2015-01" db="EMBL/GenBank/DDBJ databases">
        <title>Evolutionary Origins and Diversification of the Mycorrhizal Mutualists.</title>
        <authorList>
            <consortium name="DOE Joint Genome Institute"/>
            <consortium name="Mycorrhizal Genomics Consortium"/>
            <person name="Kohler A."/>
            <person name="Kuo A."/>
            <person name="Nagy L.G."/>
            <person name="Floudas D."/>
            <person name="Copeland A."/>
            <person name="Barry K.W."/>
            <person name="Cichocki N."/>
            <person name="Veneault-Fourrey C."/>
            <person name="LaButti K."/>
            <person name="Lindquist E.A."/>
            <person name="Lipzen A."/>
            <person name="Lundell T."/>
            <person name="Morin E."/>
            <person name="Murat C."/>
            <person name="Riley R."/>
            <person name="Ohm R."/>
            <person name="Sun H."/>
            <person name="Tunlid A."/>
            <person name="Henrissat B."/>
            <person name="Grigoriev I.V."/>
            <person name="Hibbett D.S."/>
            <person name="Martin F."/>
        </authorList>
    </citation>
    <scope>NUCLEOTIDE SEQUENCE [LARGE SCALE GENOMIC DNA]</scope>
    <source>
        <strain evidence="8">MUT 4182</strain>
    </source>
</reference>